<evidence type="ECO:0000259" key="1">
    <source>
        <dbReference type="Pfam" id="PF24982"/>
    </source>
</evidence>
<dbReference type="AlphaFoldDB" id="A0AAD5RBZ9"/>
<sequence length="105" mass="12840">MPFCTERPSMIMTDRQHHFAFRRAIRSSPVDLFIGWHRICYSEYYALNRSGIVRQYFDRFCVHREDCVNRGIDEQCQTLQQLDERIQIRTKEKYEDDPIMHKFAF</sequence>
<dbReference type="InterPro" id="IPR056675">
    <property type="entry name" value="DUF7773"/>
</dbReference>
<evidence type="ECO:0000313" key="2">
    <source>
        <dbReference type="EMBL" id="KAJ1373570.1"/>
    </source>
</evidence>
<reference evidence="2" key="1">
    <citation type="submission" date="2021-06" db="EMBL/GenBank/DDBJ databases">
        <title>Parelaphostrongylus tenuis whole genome reference sequence.</title>
        <authorList>
            <person name="Garwood T.J."/>
            <person name="Larsen P.A."/>
            <person name="Fountain-Jones N.M."/>
            <person name="Garbe J.R."/>
            <person name="Macchietto M.G."/>
            <person name="Kania S.A."/>
            <person name="Gerhold R.W."/>
            <person name="Richards J.E."/>
            <person name="Wolf T.M."/>
        </authorList>
    </citation>
    <scope>NUCLEOTIDE SEQUENCE</scope>
    <source>
        <strain evidence="2">MNPRO001-30</strain>
        <tissue evidence="2">Meninges</tissue>
    </source>
</reference>
<keyword evidence="3" id="KW-1185">Reference proteome</keyword>
<gene>
    <name evidence="2" type="ORF">KIN20_036007</name>
</gene>
<comment type="caution">
    <text evidence="2">The sequence shown here is derived from an EMBL/GenBank/DDBJ whole genome shotgun (WGS) entry which is preliminary data.</text>
</comment>
<dbReference type="EMBL" id="JAHQIW010007311">
    <property type="protein sequence ID" value="KAJ1373570.1"/>
    <property type="molecule type" value="Genomic_DNA"/>
</dbReference>
<accession>A0AAD5RBZ9</accession>
<dbReference type="Pfam" id="PF24982">
    <property type="entry name" value="DUF7773"/>
    <property type="match status" value="1"/>
</dbReference>
<proteinExistence type="predicted"/>
<organism evidence="2 3">
    <name type="scientific">Parelaphostrongylus tenuis</name>
    <name type="common">Meningeal worm</name>
    <dbReference type="NCBI Taxonomy" id="148309"/>
    <lineage>
        <taxon>Eukaryota</taxon>
        <taxon>Metazoa</taxon>
        <taxon>Ecdysozoa</taxon>
        <taxon>Nematoda</taxon>
        <taxon>Chromadorea</taxon>
        <taxon>Rhabditida</taxon>
        <taxon>Rhabditina</taxon>
        <taxon>Rhabditomorpha</taxon>
        <taxon>Strongyloidea</taxon>
        <taxon>Metastrongylidae</taxon>
        <taxon>Parelaphostrongylus</taxon>
    </lineage>
</organism>
<protein>
    <recommendedName>
        <fullName evidence="1">DUF7773 domain-containing protein</fullName>
    </recommendedName>
</protein>
<feature type="domain" description="DUF7773" evidence="1">
    <location>
        <begin position="37"/>
        <end position="95"/>
    </location>
</feature>
<dbReference type="Proteomes" id="UP001196413">
    <property type="component" value="Unassembled WGS sequence"/>
</dbReference>
<evidence type="ECO:0000313" key="3">
    <source>
        <dbReference type="Proteomes" id="UP001196413"/>
    </source>
</evidence>
<name>A0AAD5RBZ9_PARTN</name>